<organism evidence="2">
    <name type="scientific">Anopheles atroparvus</name>
    <name type="common">European mosquito</name>
    <dbReference type="NCBI Taxonomy" id="41427"/>
    <lineage>
        <taxon>Eukaryota</taxon>
        <taxon>Metazoa</taxon>
        <taxon>Ecdysozoa</taxon>
        <taxon>Arthropoda</taxon>
        <taxon>Hexapoda</taxon>
        <taxon>Insecta</taxon>
        <taxon>Pterygota</taxon>
        <taxon>Neoptera</taxon>
        <taxon>Endopterygota</taxon>
        <taxon>Diptera</taxon>
        <taxon>Nematocera</taxon>
        <taxon>Culicoidea</taxon>
        <taxon>Culicidae</taxon>
        <taxon>Anophelinae</taxon>
        <taxon>Anopheles</taxon>
    </lineage>
</organism>
<name>A0A182IM37_ANOAO</name>
<evidence type="ECO:0000256" key="1">
    <source>
        <dbReference type="SAM" id="MobiDB-lite"/>
    </source>
</evidence>
<feature type="region of interest" description="Disordered" evidence="1">
    <location>
        <begin position="46"/>
        <end position="112"/>
    </location>
</feature>
<sequence>MQNARVKEKVRHHSAMQSYENRRLKVLAICLMLSVSTLLPTADALKMKSRSKTSSSSSSSGRVSKPSSSSSSSSSYSNPGSLSYGSSYQQKPAPKPSAPVDPGTSGQRNIGWNEASLDLNPVNLVLDSRERTVNLEASGNRVDLASPVVSDSQEATDSQEAMDSMEEDLGNLWEDMAEVVIIHRRVDTPHHMAPSRVVALLHL</sequence>
<reference evidence="2" key="1">
    <citation type="submission" date="2022-08" db="UniProtKB">
        <authorList>
            <consortium name="EnsemblMetazoa"/>
        </authorList>
    </citation>
    <scope>IDENTIFICATION</scope>
    <source>
        <strain evidence="2">EBRO</strain>
    </source>
</reference>
<feature type="compositionally biased region" description="Low complexity" evidence="1">
    <location>
        <begin position="52"/>
        <end position="88"/>
    </location>
</feature>
<proteinExistence type="predicted"/>
<evidence type="ECO:0000313" key="2">
    <source>
        <dbReference type="EnsemblMetazoa" id="AATE001725-PA.1"/>
    </source>
</evidence>
<protein>
    <submittedName>
        <fullName evidence="2">Uncharacterized protein</fullName>
    </submittedName>
</protein>
<dbReference type="STRING" id="41427.A0A182IM37"/>
<dbReference type="AlphaFoldDB" id="A0A182IM37"/>
<dbReference type="VEuPathDB" id="VectorBase:AATE001725"/>
<dbReference type="EnsemblMetazoa" id="AATE001725-RA">
    <property type="protein sequence ID" value="AATE001725-PA.1"/>
    <property type="gene ID" value="AATE001725"/>
</dbReference>
<accession>A0A182IM37</accession>